<sequence>KLLTDKILSYCPGCGHGTIHRIIMEVIDELGIQA</sequence>
<evidence type="ECO:0000313" key="1">
    <source>
        <dbReference type="EMBL" id="GAJ19773.1"/>
    </source>
</evidence>
<feature type="non-terminal residue" evidence="1">
    <location>
        <position position="34"/>
    </location>
</feature>
<feature type="non-terminal residue" evidence="1">
    <location>
        <position position="1"/>
    </location>
</feature>
<dbReference type="EMBL" id="BARW01043411">
    <property type="protein sequence ID" value="GAJ19773.1"/>
    <property type="molecule type" value="Genomic_DNA"/>
</dbReference>
<accession>X1UQL8</accession>
<comment type="caution">
    <text evidence="1">The sequence shown here is derived from an EMBL/GenBank/DDBJ whole genome shotgun (WGS) entry which is preliminary data.</text>
</comment>
<proteinExistence type="predicted"/>
<reference evidence="1" key="1">
    <citation type="journal article" date="2014" name="Front. Microbiol.">
        <title>High frequency of phylogenetically diverse reductive dehalogenase-homologous genes in deep subseafloor sedimentary metagenomes.</title>
        <authorList>
            <person name="Kawai M."/>
            <person name="Futagami T."/>
            <person name="Toyoda A."/>
            <person name="Takaki Y."/>
            <person name="Nishi S."/>
            <person name="Hori S."/>
            <person name="Arai W."/>
            <person name="Tsubouchi T."/>
            <person name="Morono Y."/>
            <person name="Uchiyama I."/>
            <person name="Ito T."/>
            <person name="Fujiyama A."/>
            <person name="Inagaki F."/>
            <person name="Takami H."/>
        </authorList>
    </citation>
    <scope>NUCLEOTIDE SEQUENCE</scope>
    <source>
        <strain evidence="1">Expedition CK06-06</strain>
    </source>
</reference>
<protein>
    <recommendedName>
        <fullName evidence="2">2-oxoglutarate oxidoreductase</fullName>
    </recommendedName>
</protein>
<organism evidence="1">
    <name type="scientific">marine sediment metagenome</name>
    <dbReference type="NCBI Taxonomy" id="412755"/>
    <lineage>
        <taxon>unclassified sequences</taxon>
        <taxon>metagenomes</taxon>
        <taxon>ecological metagenomes</taxon>
    </lineage>
</organism>
<dbReference type="AlphaFoldDB" id="X1UQL8"/>
<name>X1UQL8_9ZZZZ</name>
<evidence type="ECO:0008006" key="2">
    <source>
        <dbReference type="Google" id="ProtNLM"/>
    </source>
</evidence>
<gene>
    <name evidence="1" type="ORF">S12H4_63599</name>
</gene>